<evidence type="ECO:0000313" key="3">
    <source>
        <dbReference type="Proteomes" id="UP000314294"/>
    </source>
</evidence>
<dbReference type="EMBL" id="SRLO01000934">
    <property type="protein sequence ID" value="TNN43960.1"/>
    <property type="molecule type" value="Genomic_DNA"/>
</dbReference>
<evidence type="ECO:0000313" key="2">
    <source>
        <dbReference type="EMBL" id="TNN43960.1"/>
    </source>
</evidence>
<evidence type="ECO:0000256" key="1">
    <source>
        <dbReference type="SAM" id="MobiDB-lite"/>
    </source>
</evidence>
<reference evidence="2 3" key="1">
    <citation type="submission" date="2019-03" db="EMBL/GenBank/DDBJ databases">
        <title>First draft genome of Liparis tanakae, snailfish: a comprehensive survey of snailfish specific genes.</title>
        <authorList>
            <person name="Kim W."/>
            <person name="Song I."/>
            <person name="Jeong J.-H."/>
            <person name="Kim D."/>
            <person name="Kim S."/>
            <person name="Ryu S."/>
            <person name="Song J.Y."/>
            <person name="Lee S.K."/>
        </authorList>
    </citation>
    <scope>NUCLEOTIDE SEQUENCE [LARGE SCALE GENOMIC DNA]</scope>
    <source>
        <tissue evidence="2">Muscle</tissue>
    </source>
</reference>
<comment type="caution">
    <text evidence="2">The sequence shown here is derived from an EMBL/GenBank/DDBJ whole genome shotgun (WGS) entry which is preliminary data.</text>
</comment>
<feature type="compositionally biased region" description="Basic and acidic residues" evidence="1">
    <location>
        <begin position="53"/>
        <end position="77"/>
    </location>
</feature>
<sequence>MCTSRGEYLVSRRNGVMLHFADRLAVTPLGADTTWCKFSSSSESTITFLIASDQHHSAHSQSERRDPPRMTPEDPSRQSEPWRISEDVRPSPK</sequence>
<name>A0A4Z2FSW1_9TELE</name>
<protein>
    <submittedName>
        <fullName evidence="2">Uncharacterized protein</fullName>
    </submittedName>
</protein>
<feature type="compositionally biased region" description="Basic and acidic residues" evidence="1">
    <location>
        <begin position="83"/>
        <end position="93"/>
    </location>
</feature>
<dbReference type="AlphaFoldDB" id="A0A4Z2FSW1"/>
<proteinExistence type="predicted"/>
<gene>
    <name evidence="2" type="ORF">EYF80_045845</name>
</gene>
<keyword evidence="3" id="KW-1185">Reference proteome</keyword>
<organism evidence="2 3">
    <name type="scientific">Liparis tanakae</name>
    <name type="common">Tanaka's snailfish</name>
    <dbReference type="NCBI Taxonomy" id="230148"/>
    <lineage>
        <taxon>Eukaryota</taxon>
        <taxon>Metazoa</taxon>
        <taxon>Chordata</taxon>
        <taxon>Craniata</taxon>
        <taxon>Vertebrata</taxon>
        <taxon>Euteleostomi</taxon>
        <taxon>Actinopterygii</taxon>
        <taxon>Neopterygii</taxon>
        <taxon>Teleostei</taxon>
        <taxon>Neoteleostei</taxon>
        <taxon>Acanthomorphata</taxon>
        <taxon>Eupercaria</taxon>
        <taxon>Perciformes</taxon>
        <taxon>Cottioidei</taxon>
        <taxon>Cottales</taxon>
        <taxon>Liparidae</taxon>
        <taxon>Liparis</taxon>
    </lineage>
</organism>
<dbReference type="Proteomes" id="UP000314294">
    <property type="component" value="Unassembled WGS sequence"/>
</dbReference>
<feature type="region of interest" description="Disordered" evidence="1">
    <location>
        <begin position="52"/>
        <end position="93"/>
    </location>
</feature>
<accession>A0A4Z2FSW1</accession>